<feature type="signal peptide" evidence="13 15">
    <location>
        <begin position="1"/>
        <end position="16"/>
    </location>
</feature>
<dbReference type="AlphaFoldDB" id="A0A368H2P7"/>
<evidence type="ECO:0000256" key="11">
    <source>
        <dbReference type="ARBA" id="ARBA00023157"/>
    </source>
</evidence>
<proteinExistence type="predicted"/>
<dbReference type="FunFam" id="3.40.390.10:FF:000048">
    <property type="entry name" value="Zinc metalloproteinase"/>
    <property type="match status" value="1"/>
</dbReference>
<name>A0A368H2P7_ANCCA</name>
<dbReference type="PRINTS" id="PR00480">
    <property type="entry name" value="ASTACIN"/>
</dbReference>
<dbReference type="PIRSF" id="PIRSF036365">
    <property type="entry name" value="Astacin_nematoda"/>
    <property type="match status" value="1"/>
</dbReference>
<feature type="binding site" evidence="14">
    <location>
        <position position="240"/>
    </location>
    <ligand>
        <name>Zn(2+)</name>
        <dbReference type="ChEBI" id="CHEBI:29105"/>
        <note>catalytic</note>
    </ligand>
</feature>
<keyword evidence="5 14" id="KW-0479">Metal-binding</keyword>
<dbReference type="PANTHER" id="PTHR10127:SF793">
    <property type="entry name" value="ZINC METALLOPROTEINASE NAS-31"/>
    <property type="match status" value="1"/>
</dbReference>
<gene>
    <name evidence="17" type="ORF">ANCCAN_04322</name>
</gene>
<dbReference type="OrthoDB" id="5851760at2759"/>
<dbReference type="InterPro" id="IPR006026">
    <property type="entry name" value="Peptidase_Metallo"/>
</dbReference>
<dbReference type="EMBL" id="JOJR01000032">
    <property type="protein sequence ID" value="RCN49550.1"/>
    <property type="molecule type" value="Genomic_DNA"/>
</dbReference>
<dbReference type="PROSITE" id="PS51864">
    <property type="entry name" value="ASTACIN"/>
    <property type="match status" value="1"/>
</dbReference>
<keyword evidence="11" id="KW-1015">Disulfide bond</keyword>
<organism evidence="17 18">
    <name type="scientific">Ancylostoma caninum</name>
    <name type="common">Dog hookworm</name>
    <dbReference type="NCBI Taxonomy" id="29170"/>
    <lineage>
        <taxon>Eukaryota</taxon>
        <taxon>Metazoa</taxon>
        <taxon>Ecdysozoa</taxon>
        <taxon>Nematoda</taxon>
        <taxon>Chromadorea</taxon>
        <taxon>Rhabditida</taxon>
        <taxon>Rhabditina</taxon>
        <taxon>Rhabditomorpha</taxon>
        <taxon>Strongyloidea</taxon>
        <taxon>Ancylostomatidae</taxon>
        <taxon>Ancylostomatinae</taxon>
        <taxon>Ancylostoma</taxon>
    </lineage>
</organism>
<protein>
    <recommendedName>
        <fullName evidence="13">Zinc metalloproteinase</fullName>
    </recommendedName>
</protein>
<keyword evidence="10" id="KW-0865">Zymogen</keyword>
<comment type="function">
    <text evidence="1">Metalloprotease.</text>
</comment>
<evidence type="ECO:0000256" key="4">
    <source>
        <dbReference type="ARBA" id="ARBA00022670"/>
    </source>
</evidence>
<evidence type="ECO:0000313" key="18">
    <source>
        <dbReference type="Proteomes" id="UP000252519"/>
    </source>
</evidence>
<dbReference type="InterPro" id="IPR034035">
    <property type="entry name" value="Astacin-like_dom"/>
</dbReference>
<dbReference type="GO" id="GO:0006508">
    <property type="term" value="P:proteolysis"/>
    <property type="evidence" value="ECO:0007669"/>
    <property type="project" value="UniProtKB-KW"/>
</dbReference>
<dbReference type="Pfam" id="PF01400">
    <property type="entry name" value="Astacin"/>
    <property type="match status" value="1"/>
</dbReference>
<keyword evidence="9 14" id="KW-0482">Metalloprotease</keyword>
<evidence type="ECO:0000256" key="13">
    <source>
        <dbReference type="PIRNR" id="PIRNR036365"/>
    </source>
</evidence>
<dbReference type="Proteomes" id="UP000252519">
    <property type="component" value="Unassembled WGS sequence"/>
</dbReference>
<comment type="subcellular location">
    <subcellularLocation>
        <location evidence="2 13">Secreted</location>
    </subcellularLocation>
</comment>
<comment type="caution">
    <text evidence="14">Lacks conserved residue(s) required for the propagation of feature annotation.</text>
</comment>
<evidence type="ECO:0000256" key="2">
    <source>
        <dbReference type="ARBA" id="ARBA00004613"/>
    </source>
</evidence>
<feature type="active site" evidence="14">
    <location>
        <position position="241"/>
    </location>
</feature>
<sequence>MRLTFLVLLLAVCVHAGVFSELGEKVKNIFGGEGSVRDKIKDGLRKIFNSTSVLKIREKLSKLKDKIRKTLQLSPEMMASLKERLAKLRQIKHVHVHESGDTIDEINENSKIGEYLFQSDIVLTNQQMEEVEEDVEEETSGINRTKRQAFRDRRYPKTIWSEGVNYYFDYSASEKVRSVFRKGAKEWEKDTCIDMRENSTATDRIRVFAEKGCWSYVGRIGRKQDLSLGRGCESIGTAAHELGHALGLFHTMSRHDRDSYITLNTHNIKPDWLDQFTKQTVHTNENYGITYDYGSIMHYGGTSASHNRKPTMVPFDTKHQETLGSPFISFYDLLMLNTHYNCLGWL</sequence>
<dbReference type="GO" id="GO:0005576">
    <property type="term" value="C:extracellular region"/>
    <property type="evidence" value="ECO:0007669"/>
    <property type="project" value="UniProtKB-SubCell"/>
</dbReference>
<evidence type="ECO:0000256" key="3">
    <source>
        <dbReference type="ARBA" id="ARBA00022525"/>
    </source>
</evidence>
<dbReference type="InterPro" id="IPR001506">
    <property type="entry name" value="Peptidase_M12A"/>
</dbReference>
<keyword evidence="18" id="KW-1185">Reference proteome</keyword>
<dbReference type="PANTHER" id="PTHR10127">
    <property type="entry name" value="DISCOIDIN, CUB, EGF, LAMININ , AND ZINC METALLOPROTEASE DOMAIN CONTAINING"/>
    <property type="match status" value="1"/>
</dbReference>
<evidence type="ECO:0000259" key="16">
    <source>
        <dbReference type="PROSITE" id="PS51864"/>
    </source>
</evidence>
<dbReference type="GO" id="GO:0008270">
    <property type="term" value="F:zinc ion binding"/>
    <property type="evidence" value="ECO:0007669"/>
    <property type="project" value="UniProtKB-UniRule"/>
</dbReference>
<evidence type="ECO:0000256" key="10">
    <source>
        <dbReference type="ARBA" id="ARBA00023145"/>
    </source>
</evidence>
<dbReference type="InterPro" id="IPR024079">
    <property type="entry name" value="MetalloPept_cat_dom_sf"/>
</dbReference>
<dbReference type="InterPro" id="IPR017050">
    <property type="entry name" value="Metallopeptidase_nem"/>
</dbReference>
<evidence type="ECO:0000256" key="9">
    <source>
        <dbReference type="ARBA" id="ARBA00023049"/>
    </source>
</evidence>
<comment type="cofactor">
    <cofactor evidence="14 15">
        <name>Zn(2+)</name>
        <dbReference type="ChEBI" id="CHEBI:29105"/>
    </cofactor>
    <text evidence="14 15">Binds 1 zinc ion per subunit.</text>
</comment>
<reference evidence="17 18" key="1">
    <citation type="submission" date="2014-10" db="EMBL/GenBank/DDBJ databases">
        <title>Draft genome of the hookworm Ancylostoma caninum.</title>
        <authorList>
            <person name="Mitreva M."/>
        </authorList>
    </citation>
    <scope>NUCLEOTIDE SEQUENCE [LARGE SCALE GENOMIC DNA]</scope>
    <source>
        <strain evidence="17 18">Baltimore</strain>
    </source>
</reference>
<feature type="binding site" evidence="14">
    <location>
        <position position="244"/>
    </location>
    <ligand>
        <name>Zn(2+)</name>
        <dbReference type="ChEBI" id="CHEBI:29105"/>
        <note>catalytic</note>
    </ligand>
</feature>
<feature type="domain" description="Peptidase M12A" evidence="16">
    <location>
        <begin position="148"/>
        <end position="343"/>
    </location>
</feature>
<evidence type="ECO:0000256" key="15">
    <source>
        <dbReference type="RuleBase" id="RU361183"/>
    </source>
</evidence>
<accession>A0A368H2P7</accession>
<evidence type="ECO:0000256" key="1">
    <source>
        <dbReference type="ARBA" id="ARBA00002657"/>
    </source>
</evidence>
<feature type="binding site" evidence="14">
    <location>
        <position position="250"/>
    </location>
    <ligand>
        <name>Zn(2+)</name>
        <dbReference type="ChEBI" id="CHEBI:29105"/>
        <note>catalytic</note>
    </ligand>
</feature>
<evidence type="ECO:0000256" key="14">
    <source>
        <dbReference type="PROSITE-ProRule" id="PRU01211"/>
    </source>
</evidence>
<evidence type="ECO:0000256" key="8">
    <source>
        <dbReference type="ARBA" id="ARBA00022833"/>
    </source>
</evidence>
<keyword evidence="3 13" id="KW-0964">Secreted</keyword>
<keyword evidence="4 14" id="KW-0645">Protease</keyword>
<dbReference type="GO" id="GO:0004222">
    <property type="term" value="F:metalloendopeptidase activity"/>
    <property type="evidence" value="ECO:0007669"/>
    <property type="project" value="UniProtKB-UniRule"/>
</dbReference>
<keyword evidence="12" id="KW-0325">Glycoprotein</keyword>
<comment type="caution">
    <text evidence="17">The sequence shown here is derived from an EMBL/GenBank/DDBJ whole genome shotgun (WGS) entry which is preliminary data.</text>
</comment>
<evidence type="ECO:0000256" key="5">
    <source>
        <dbReference type="ARBA" id="ARBA00022723"/>
    </source>
</evidence>
<keyword evidence="6 13" id="KW-0732">Signal</keyword>
<keyword evidence="7 14" id="KW-0378">Hydrolase</keyword>
<dbReference type="Gene3D" id="3.40.390.10">
    <property type="entry name" value="Collagenase (Catalytic Domain)"/>
    <property type="match status" value="1"/>
</dbReference>
<evidence type="ECO:0000313" key="17">
    <source>
        <dbReference type="EMBL" id="RCN49550.1"/>
    </source>
</evidence>
<evidence type="ECO:0000256" key="7">
    <source>
        <dbReference type="ARBA" id="ARBA00022801"/>
    </source>
</evidence>
<dbReference type="SMART" id="SM00235">
    <property type="entry name" value="ZnMc"/>
    <property type="match status" value="1"/>
</dbReference>
<evidence type="ECO:0000256" key="12">
    <source>
        <dbReference type="ARBA" id="ARBA00023180"/>
    </source>
</evidence>
<dbReference type="STRING" id="29170.A0A368H2P7"/>
<dbReference type="CDD" id="cd04280">
    <property type="entry name" value="ZnMc_astacin_like"/>
    <property type="match status" value="1"/>
</dbReference>
<feature type="chain" id="PRO_5016482741" description="Zinc metalloproteinase" evidence="13 15">
    <location>
        <begin position="17"/>
        <end position="346"/>
    </location>
</feature>
<evidence type="ECO:0000256" key="6">
    <source>
        <dbReference type="ARBA" id="ARBA00022729"/>
    </source>
</evidence>
<keyword evidence="8 14" id="KW-0862">Zinc</keyword>
<dbReference type="SUPFAM" id="SSF55486">
    <property type="entry name" value="Metalloproteases ('zincins'), catalytic domain"/>
    <property type="match status" value="1"/>
</dbReference>
<dbReference type="GO" id="GO:0018996">
    <property type="term" value="P:molting cycle, collagen and cuticulin-based cuticle"/>
    <property type="evidence" value="ECO:0007669"/>
    <property type="project" value="InterPro"/>
</dbReference>